<dbReference type="PATRIC" id="fig|2198.4.peg.1679"/>
<comment type="caution">
    <text evidence="3">The sequence shown here is derived from an EMBL/GenBank/DDBJ whole genome shotgun (WGS) entry which is preliminary data.</text>
</comment>
<feature type="transmembrane region" description="Helical" evidence="1">
    <location>
        <begin position="130"/>
        <end position="150"/>
    </location>
</feature>
<dbReference type="AlphaFoldDB" id="A0A101GMB8"/>
<evidence type="ECO:0000256" key="1">
    <source>
        <dbReference type="SAM" id="Phobius"/>
    </source>
</evidence>
<reference evidence="4" key="1">
    <citation type="journal article" date="2015" name="MBio">
        <title>Genome-Resolved Metagenomic Analysis Reveals Roles for Candidate Phyla and Other Microbial Community Members in Biogeochemical Transformations in Oil Reservoirs.</title>
        <authorList>
            <person name="Hu P."/>
            <person name="Tom L."/>
            <person name="Singh A."/>
            <person name="Thomas B.C."/>
            <person name="Baker B.J."/>
            <person name="Piceno Y.M."/>
            <person name="Andersen G.L."/>
            <person name="Banfield J.F."/>
        </authorList>
    </citation>
    <scope>NUCLEOTIDE SEQUENCE [LARGE SCALE GENOMIC DNA]</scope>
</reference>
<protein>
    <recommendedName>
        <fullName evidence="2">Pyrrolo-quinoline quinone repeat domain-containing protein</fullName>
    </recommendedName>
</protein>
<evidence type="ECO:0000259" key="2">
    <source>
        <dbReference type="Pfam" id="PF13360"/>
    </source>
</evidence>
<gene>
    <name evidence="3" type="ORF">XD82_1298</name>
</gene>
<feature type="transmembrane region" description="Helical" evidence="1">
    <location>
        <begin position="162"/>
        <end position="188"/>
    </location>
</feature>
<feature type="transmembrane region" description="Helical" evidence="1">
    <location>
        <begin position="92"/>
        <end position="110"/>
    </location>
</feature>
<dbReference type="Proteomes" id="UP000054323">
    <property type="component" value="Unassembled WGS sequence"/>
</dbReference>
<name>A0A101GMB8_9EURY</name>
<feature type="domain" description="Pyrrolo-quinoline quinone repeat" evidence="2">
    <location>
        <begin position="267"/>
        <end position="407"/>
    </location>
</feature>
<dbReference type="EMBL" id="LGGD01000165">
    <property type="protein sequence ID" value="KUK61115.1"/>
    <property type="molecule type" value="Genomic_DNA"/>
</dbReference>
<organism evidence="3 4">
    <name type="scientific">Methanoculleus marisnigri</name>
    <dbReference type="NCBI Taxonomy" id="2198"/>
    <lineage>
        <taxon>Archaea</taxon>
        <taxon>Methanobacteriati</taxon>
        <taxon>Methanobacteriota</taxon>
        <taxon>Stenosarchaea group</taxon>
        <taxon>Methanomicrobia</taxon>
        <taxon>Methanomicrobiales</taxon>
        <taxon>Methanomicrobiaceae</taxon>
        <taxon>Methanoculleus</taxon>
    </lineage>
</organism>
<feature type="transmembrane region" description="Helical" evidence="1">
    <location>
        <begin position="20"/>
        <end position="39"/>
    </location>
</feature>
<dbReference type="SUPFAM" id="SSF50998">
    <property type="entry name" value="Quinoprotein alcohol dehydrogenase-like"/>
    <property type="match status" value="1"/>
</dbReference>
<feature type="transmembrane region" description="Helical" evidence="1">
    <location>
        <begin position="59"/>
        <end position="80"/>
    </location>
</feature>
<dbReference type="InterPro" id="IPR011047">
    <property type="entry name" value="Quinoprotein_ADH-like_sf"/>
</dbReference>
<dbReference type="InterPro" id="IPR002372">
    <property type="entry name" value="PQQ_rpt_dom"/>
</dbReference>
<dbReference type="Pfam" id="PF13360">
    <property type="entry name" value="PQQ_2"/>
    <property type="match status" value="1"/>
</dbReference>
<keyword evidence="1" id="KW-0472">Membrane</keyword>
<keyword evidence="1" id="KW-0812">Transmembrane</keyword>
<accession>A0A101GMB8</accession>
<evidence type="ECO:0000313" key="4">
    <source>
        <dbReference type="Proteomes" id="UP000054323"/>
    </source>
</evidence>
<proteinExistence type="predicted"/>
<dbReference type="SUPFAM" id="SSF82171">
    <property type="entry name" value="DPP6 N-terminal domain-like"/>
    <property type="match status" value="1"/>
</dbReference>
<evidence type="ECO:0000313" key="3">
    <source>
        <dbReference type="EMBL" id="KUK61115.1"/>
    </source>
</evidence>
<keyword evidence="1" id="KW-1133">Transmembrane helix</keyword>
<sequence length="537" mass="56592">MMDPEEQAPAPVPRPGRRRIVGTAAGIGLLAGAAFLGMVEVLSRCWSDPSAYNQGFLGFGITHVYVSILLIIFFAGFFSAYANGIATRSTRILSAVLAGAVAAITARTLLFVGDPAYLVGSLIATRGQFLLLVGGAMLVAGIGGLVASFLDPERPNGRRELLPLAVVAVVFIAVPPLVAVIGIAAGAIPAAPYSGGAPAPETDVLILRVSAAGDIEWEARVDLAAYDRPDVLAECPGGYALAVTEYGREGNTVHILTYDEDGDSRDRLAFETGFGRVTALVPAPGSGFLAVTETPEVVRVDAGGRQVWIQSFVEENHGMAPVSLLAHTDGRYIAAWEDQVACFCDDGTRLWQVSLDAAGGLGYHPIYPAPDGGVLVFVEGRNVFVGDHFEVYLQAVRLDENGTVLWKRDFGSVGLDELLGARETAPGRFSVLYRSTTFPENVWGGVERANQGYLFMLDESGEMTDYHAVEDDGGVVVASSGGYLSFTPADASVTLAGRDAAGNEVWRQEQPIGIDLYSLRGIGTADGGYLIAGSTIA</sequence>